<dbReference type="CDD" id="cd12797">
    <property type="entry name" value="M23_peptidase"/>
    <property type="match status" value="1"/>
</dbReference>
<evidence type="ECO:0000313" key="4">
    <source>
        <dbReference type="Proteomes" id="UP001162741"/>
    </source>
</evidence>
<keyword evidence="1" id="KW-0472">Membrane</keyword>
<dbReference type="Proteomes" id="UP001162741">
    <property type="component" value="Chromosome"/>
</dbReference>
<organism evidence="3 4">
    <name type="scientific">Chitinophaga horti</name>
    <dbReference type="NCBI Taxonomy" id="2920382"/>
    <lineage>
        <taxon>Bacteria</taxon>
        <taxon>Pseudomonadati</taxon>
        <taxon>Bacteroidota</taxon>
        <taxon>Chitinophagia</taxon>
        <taxon>Chitinophagales</taxon>
        <taxon>Chitinophagaceae</taxon>
        <taxon>Chitinophaga</taxon>
    </lineage>
</organism>
<name>A0ABY6J7F8_9BACT</name>
<dbReference type="Gene3D" id="2.70.70.10">
    <property type="entry name" value="Glucose Permease (Domain IIA)"/>
    <property type="match status" value="1"/>
</dbReference>
<feature type="transmembrane region" description="Helical" evidence="1">
    <location>
        <begin position="96"/>
        <end position="113"/>
    </location>
</feature>
<keyword evidence="1" id="KW-0812">Transmembrane</keyword>
<feature type="transmembrane region" description="Helical" evidence="1">
    <location>
        <begin position="32"/>
        <end position="52"/>
    </location>
</feature>
<dbReference type="SUPFAM" id="SSF51261">
    <property type="entry name" value="Duplicated hybrid motif"/>
    <property type="match status" value="1"/>
</dbReference>
<feature type="transmembrane region" description="Helical" evidence="1">
    <location>
        <begin position="58"/>
        <end position="76"/>
    </location>
</feature>
<dbReference type="InterPro" id="IPR011055">
    <property type="entry name" value="Dup_hybrid_motif"/>
</dbReference>
<reference evidence="3" key="1">
    <citation type="submission" date="2022-10" db="EMBL/GenBank/DDBJ databases">
        <title>Chitinophaga sp. nov., isolated from soil.</title>
        <authorList>
            <person name="Jeon C.O."/>
        </authorList>
    </citation>
    <scope>NUCLEOTIDE SEQUENCE</scope>
    <source>
        <strain evidence="3">R8</strain>
    </source>
</reference>
<feature type="transmembrane region" description="Helical" evidence="1">
    <location>
        <begin position="6"/>
        <end position="25"/>
    </location>
</feature>
<dbReference type="Pfam" id="PF01551">
    <property type="entry name" value="Peptidase_M23"/>
    <property type="match status" value="1"/>
</dbReference>
<sequence length="307" mass="34548">MINYLLLSITIILALYSLLLAYTASRKPLPDAGFQAALSLALALFIYLYGTWVYLSIYARYAFGILYIMLAAYALLRRRRDQPSGKRLALWRRISLSFFTITMLILTVLYFTGTTGKPDTVNLGFPFKTGRYFVLQGGKGLPSNFFHFSIRGAIYAMDIVQLNKYGGRANSVFSRNLEDYAIFGDTVFSPCSGRVVRAETDNPDNIPPNMQRGPKNTNMVVIETEEYTVFLAHLKRGSVKVKEGDMIQKGQPLGAVGNSGFSAEPHLHIQVHAKEGDKPWYQSKPLYILFNGRGYLFNEVINARKGY</sequence>
<dbReference type="InterPro" id="IPR016047">
    <property type="entry name" value="M23ase_b-sheet_dom"/>
</dbReference>
<proteinExistence type="predicted"/>
<dbReference type="EMBL" id="CP107006">
    <property type="protein sequence ID" value="UYQ94229.1"/>
    <property type="molecule type" value="Genomic_DNA"/>
</dbReference>
<evidence type="ECO:0000313" key="3">
    <source>
        <dbReference type="EMBL" id="UYQ94229.1"/>
    </source>
</evidence>
<dbReference type="PANTHER" id="PTHR21666:SF270">
    <property type="entry name" value="MUREIN HYDROLASE ACTIVATOR ENVC"/>
    <property type="match status" value="1"/>
</dbReference>
<protein>
    <submittedName>
        <fullName evidence="3">M23 family metallopeptidase</fullName>
    </submittedName>
</protein>
<dbReference type="PANTHER" id="PTHR21666">
    <property type="entry name" value="PEPTIDASE-RELATED"/>
    <property type="match status" value="1"/>
</dbReference>
<dbReference type="InterPro" id="IPR050570">
    <property type="entry name" value="Cell_wall_metabolism_enzyme"/>
</dbReference>
<feature type="domain" description="M23ase beta-sheet core" evidence="2">
    <location>
        <begin position="184"/>
        <end position="274"/>
    </location>
</feature>
<keyword evidence="1" id="KW-1133">Transmembrane helix</keyword>
<accession>A0ABY6J7F8</accession>
<evidence type="ECO:0000256" key="1">
    <source>
        <dbReference type="SAM" id="Phobius"/>
    </source>
</evidence>
<dbReference type="RefSeq" id="WP_264282159.1">
    <property type="nucleotide sequence ID" value="NZ_CP107006.1"/>
</dbReference>
<evidence type="ECO:0000259" key="2">
    <source>
        <dbReference type="Pfam" id="PF01551"/>
    </source>
</evidence>
<keyword evidence="4" id="KW-1185">Reference proteome</keyword>
<gene>
    <name evidence="3" type="ORF">MKQ68_03875</name>
</gene>